<dbReference type="CDD" id="cd06558">
    <property type="entry name" value="crotonase-like"/>
    <property type="match status" value="1"/>
</dbReference>
<comment type="caution">
    <text evidence="3">The sequence shown here is derived from an EMBL/GenBank/DDBJ whole genome shotgun (WGS) entry which is preliminary data.</text>
</comment>
<dbReference type="GO" id="GO:0016853">
    <property type="term" value="F:isomerase activity"/>
    <property type="evidence" value="ECO:0007669"/>
    <property type="project" value="UniProtKB-KW"/>
</dbReference>
<dbReference type="PANTHER" id="PTHR11941">
    <property type="entry name" value="ENOYL-COA HYDRATASE-RELATED"/>
    <property type="match status" value="1"/>
</dbReference>
<evidence type="ECO:0000256" key="1">
    <source>
        <dbReference type="ARBA" id="ARBA00005254"/>
    </source>
</evidence>
<sequence length="262" mass="28485">MSDWKYLNVEFEGNTAVLTISREKVLNALNQDLLNELEEAIASVEQSEDVRALVITGAGEKAFVAGADIKELREISRPDQAEAKAKRGQALFNRIEELNIPVIMAVNGFALGGGLELALSGDIILASDNAKFGQPEVNLGVIPGYGGTQRLARLIGKQAAKYLCMTGEMISAEEARRLGIVYQVFPSDQLLPKAKELAQLLAKKAPLAVRFVKKAINQGAEADLRSGLQMEAAYFGLSFATEDRVEGMDAFLEKREPLFKGK</sequence>
<dbReference type="Gene3D" id="1.10.12.10">
    <property type="entry name" value="Lyase 2-enoyl-coa Hydratase, Chain A, domain 2"/>
    <property type="match status" value="1"/>
</dbReference>
<dbReference type="PANTHER" id="PTHR11941:SF54">
    <property type="entry name" value="ENOYL-COA HYDRATASE, MITOCHONDRIAL"/>
    <property type="match status" value="1"/>
</dbReference>
<dbReference type="Pfam" id="PF00378">
    <property type="entry name" value="ECH_1"/>
    <property type="match status" value="1"/>
</dbReference>
<protein>
    <submittedName>
        <fullName evidence="3">Enoyl-CoA hydratase/isomerase family protein</fullName>
    </submittedName>
</protein>
<dbReference type="FunFam" id="3.90.226.10:FF:000009">
    <property type="entry name" value="Carnitinyl-CoA dehydratase"/>
    <property type="match status" value="1"/>
</dbReference>
<dbReference type="GO" id="GO:0016836">
    <property type="term" value="F:hydro-lyase activity"/>
    <property type="evidence" value="ECO:0007669"/>
    <property type="project" value="UniProtKB-ARBA"/>
</dbReference>
<accession>A0A8I1ABZ6</accession>
<dbReference type="InterPro" id="IPR029045">
    <property type="entry name" value="ClpP/crotonase-like_dom_sf"/>
</dbReference>
<dbReference type="FunFam" id="1.10.12.10:FF:000001">
    <property type="entry name" value="Probable enoyl-CoA hydratase, mitochondrial"/>
    <property type="match status" value="1"/>
</dbReference>
<evidence type="ECO:0000313" key="3">
    <source>
        <dbReference type="EMBL" id="MBH8595042.1"/>
    </source>
</evidence>
<proteinExistence type="inferred from homology"/>
<dbReference type="InterPro" id="IPR014748">
    <property type="entry name" value="Enoyl-CoA_hydra_C"/>
</dbReference>
<dbReference type="GO" id="GO:0006635">
    <property type="term" value="P:fatty acid beta-oxidation"/>
    <property type="evidence" value="ECO:0007669"/>
    <property type="project" value="TreeGrafter"/>
</dbReference>
<dbReference type="EMBL" id="JAECVW010000003">
    <property type="protein sequence ID" value="MBH8595042.1"/>
    <property type="molecule type" value="Genomic_DNA"/>
</dbReference>
<evidence type="ECO:0000313" key="4">
    <source>
        <dbReference type="Proteomes" id="UP000633619"/>
    </source>
</evidence>
<dbReference type="RefSeq" id="WP_181731363.1">
    <property type="nucleotide sequence ID" value="NZ_JACEIR010000002.1"/>
</dbReference>
<gene>
    <name evidence="3" type="ORF">I8U20_06815</name>
</gene>
<keyword evidence="3" id="KW-0413">Isomerase</keyword>
<organism evidence="3 4">
    <name type="scientific">Thermoactinomyces intermedius</name>
    <dbReference type="NCBI Taxonomy" id="2024"/>
    <lineage>
        <taxon>Bacteria</taxon>
        <taxon>Bacillati</taxon>
        <taxon>Bacillota</taxon>
        <taxon>Bacilli</taxon>
        <taxon>Bacillales</taxon>
        <taxon>Thermoactinomycetaceae</taxon>
        <taxon>Thermoactinomyces</taxon>
    </lineage>
</organism>
<dbReference type="Proteomes" id="UP000633619">
    <property type="component" value="Unassembled WGS sequence"/>
</dbReference>
<keyword evidence="4" id="KW-1185">Reference proteome</keyword>
<dbReference type="AlphaFoldDB" id="A0A8I1ABZ6"/>
<dbReference type="SUPFAM" id="SSF52096">
    <property type="entry name" value="ClpP/crotonase"/>
    <property type="match status" value="1"/>
</dbReference>
<reference evidence="3 4" key="1">
    <citation type="submission" date="2020-12" db="EMBL/GenBank/DDBJ databases">
        <title>WGS of Thermoactinomyces spp.</title>
        <authorList>
            <person name="Cheng K."/>
        </authorList>
    </citation>
    <scope>NUCLEOTIDE SEQUENCE [LARGE SCALE GENOMIC DNA]</scope>
    <source>
        <strain evidence="4">CICC 10671\DSM 43846</strain>
    </source>
</reference>
<evidence type="ECO:0000256" key="2">
    <source>
        <dbReference type="ARBA" id="ARBA00023239"/>
    </source>
</evidence>
<dbReference type="Gene3D" id="3.90.226.10">
    <property type="entry name" value="2-enoyl-CoA Hydratase, Chain A, domain 1"/>
    <property type="match status" value="1"/>
</dbReference>
<name>A0A8I1ABZ6_THEIN</name>
<keyword evidence="2" id="KW-0456">Lyase</keyword>
<comment type="similarity">
    <text evidence="1">Belongs to the enoyl-CoA hydratase/isomerase family.</text>
</comment>
<dbReference type="InterPro" id="IPR001753">
    <property type="entry name" value="Enoyl-CoA_hydra/iso"/>
</dbReference>